<reference evidence="1 2" key="1">
    <citation type="submission" date="2017-09" db="EMBL/GenBank/DDBJ databases">
        <title>Large-scale bioinformatics analysis of Bacillus genomes uncovers conserved roles of natural products in bacterial physiology.</title>
        <authorList>
            <consortium name="Agbiome Team Llc"/>
            <person name="Bleich R.M."/>
            <person name="Grubbs K.J."/>
            <person name="Santa Maria K.C."/>
            <person name="Allen S.E."/>
            <person name="Farag S."/>
            <person name="Shank E.A."/>
            <person name="Bowers A."/>
        </authorList>
    </citation>
    <scope>NUCLEOTIDE SEQUENCE [LARGE SCALE GENOMIC DNA]</scope>
    <source>
        <strain evidence="1 2">AFS025165</strain>
    </source>
</reference>
<sequence>MLKVKILESEKEKNELYSIRYKTFVEKEKTIPAENYENGLVKDAYDEYAYHLGCYEGDILVGFFSLVVKRGNELLEVEKTHNLMPKKGEKYAEVLRLVVLDTPYTKTVSLKGKVLELLFNKAKDVIITEKITHLLLQSRSTAKKMYERIGFSQVGDYKLYRGKSYQCPMKLDVMKVNQRVVDIQI</sequence>
<proteinExistence type="predicted"/>
<protein>
    <submittedName>
        <fullName evidence="1">GNAT family N-acetyltransferase</fullName>
    </submittedName>
</protein>
<evidence type="ECO:0000313" key="1">
    <source>
        <dbReference type="EMBL" id="PFC72654.1"/>
    </source>
</evidence>
<keyword evidence="1" id="KW-0808">Transferase</keyword>
<dbReference type="RefSeq" id="WP_016135700.1">
    <property type="nucleotide sequence ID" value="NZ_NTQT01000023.1"/>
</dbReference>
<dbReference type="EMBL" id="NTQT01000023">
    <property type="protein sequence ID" value="PFC72654.1"/>
    <property type="molecule type" value="Genomic_DNA"/>
</dbReference>
<dbReference type="AlphaFoldDB" id="A0A2B4DLJ9"/>
<comment type="caution">
    <text evidence="1">The sequence shown here is derived from an EMBL/GenBank/DDBJ whole genome shotgun (WGS) entry which is preliminary data.</text>
</comment>
<name>A0A2B4DLJ9_BACCE</name>
<gene>
    <name evidence="1" type="ORF">CN290_17765</name>
</gene>
<dbReference type="InterPro" id="IPR016181">
    <property type="entry name" value="Acyl_CoA_acyltransferase"/>
</dbReference>
<organism evidence="1 2">
    <name type="scientific">Bacillus cereus</name>
    <dbReference type="NCBI Taxonomy" id="1396"/>
    <lineage>
        <taxon>Bacteria</taxon>
        <taxon>Bacillati</taxon>
        <taxon>Bacillota</taxon>
        <taxon>Bacilli</taxon>
        <taxon>Bacillales</taxon>
        <taxon>Bacillaceae</taxon>
        <taxon>Bacillus</taxon>
        <taxon>Bacillus cereus group</taxon>
    </lineage>
</organism>
<dbReference type="Proteomes" id="UP000220226">
    <property type="component" value="Unassembled WGS sequence"/>
</dbReference>
<evidence type="ECO:0000313" key="2">
    <source>
        <dbReference type="Proteomes" id="UP000220226"/>
    </source>
</evidence>
<dbReference type="SUPFAM" id="SSF55729">
    <property type="entry name" value="Acyl-CoA N-acyltransferases (Nat)"/>
    <property type="match status" value="1"/>
</dbReference>
<accession>A0A2B4DLJ9</accession>
<dbReference type="GO" id="GO:0016740">
    <property type="term" value="F:transferase activity"/>
    <property type="evidence" value="ECO:0007669"/>
    <property type="project" value="UniProtKB-KW"/>
</dbReference>
<dbReference type="Gene3D" id="3.40.630.30">
    <property type="match status" value="1"/>
</dbReference>